<accession>A0A9Q4IGU0</accession>
<gene>
    <name evidence="1" type="ORF">NUW87_04845</name>
</gene>
<sequence>MSVVPAFAFAVLVACREIAAVEQLVVILLAATGAKHRQGDTTTRLVVLGLILPVALEQLCELGGCC</sequence>
<keyword evidence="2" id="KW-1185">Reference proteome</keyword>
<name>A0A9Q4IGU0_9CORY</name>
<proteinExistence type="predicted"/>
<dbReference type="AlphaFoldDB" id="A0A9Q4IGU0"/>
<dbReference type="RefSeq" id="WP_269027492.1">
    <property type="nucleotide sequence ID" value="NZ_JANRML010000004.1"/>
</dbReference>
<organism evidence="1 2">
    <name type="scientific">Corynebacterium pilbarense</name>
    <dbReference type="NCBI Taxonomy" id="1288393"/>
    <lineage>
        <taxon>Bacteria</taxon>
        <taxon>Bacillati</taxon>
        <taxon>Actinomycetota</taxon>
        <taxon>Actinomycetes</taxon>
        <taxon>Mycobacteriales</taxon>
        <taxon>Corynebacteriaceae</taxon>
        <taxon>Corynebacterium</taxon>
    </lineage>
</organism>
<evidence type="ECO:0000313" key="1">
    <source>
        <dbReference type="EMBL" id="MCZ2220701.1"/>
    </source>
</evidence>
<dbReference type="EMBL" id="JANRML010000004">
    <property type="protein sequence ID" value="MCZ2220701.1"/>
    <property type="molecule type" value="Genomic_DNA"/>
</dbReference>
<protein>
    <submittedName>
        <fullName evidence="1">Uncharacterized protein</fullName>
    </submittedName>
</protein>
<comment type="caution">
    <text evidence="1">The sequence shown here is derived from an EMBL/GenBank/DDBJ whole genome shotgun (WGS) entry which is preliminary data.</text>
</comment>
<evidence type="ECO:0000313" key="2">
    <source>
        <dbReference type="Proteomes" id="UP001071110"/>
    </source>
</evidence>
<reference evidence="1" key="1">
    <citation type="submission" date="2022-08" db="EMBL/GenBank/DDBJ databases">
        <title>Corynebacterium sp. nov., isolated from clinical breast specimens.</title>
        <authorList>
            <person name="Zhang T."/>
        </authorList>
    </citation>
    <scope>NUCLEOTIDE SEQUENCE</scope>
    <source>
        <strain evidence="1">CCUG 57942</strain>
    </source>
</reference>
<dbReference type="Proteomes" id="UP001071110">
    <property type="component" value="Unassembled WGS sequence"/>
</dbReference>